<gene>
    <name evidence="1" type="ORF">NP075_15375</name>
</gene>
<keyword evidence="2" id="KW-1185">Reference proteome</keyword>
<reference evidence="1 2" key="1">
    <citation type="submission" date="2022-07" db="EMBL/GenBank/DDBJ databases">
        <title>Novel species in genus cellulomonas.</title>
        <authorList>
            <person name="Ye L."/>
        </authorList>
    </citation>
    <scope>NUCLEOTIDE SEQUENCE [LARGE SCALE GENOMIC DNA]</scope>
    <source>
        <strain evidence="2">zg-Y908</strain>
    </source>
</reference>
<accession>A0ABY5K4Z2</accession>
<name>A0ABY5K4Z2_9CELL</name>
<protein>
    <submittedName>
        <fullName evidence="1">Uncharacterized protein</fullName>
    </submittedName>
</protein>
<evidence type="ECO:0000313" key="1">
    <source>
        <dbReference type="EMBL" id="UUI64481.1"/>
    </source>
</evidence>
<organism evidence="1 2">
    <name type="scientific">Cellulomonas wangsupingiae</name>
    <dbReference type="NCBI Taxonomy" id="2968085"/>
    <lineage>
        <taxon>Bacteria</taxon>
        <taxon>Bacillati</taxon>
        <taxon>Actinomycetota</taxon>
        <taxon>Actinomycetes</taxon>
        <taxon>Micrococcales</taxon>
        <taxon>Cellulomonadaceae</taxon>
        <taxon>Cellulomonas</taxon>
    </lineage>
</organism>
<proteinExistence type="predicted"/>
<dbReference type="EMBL" id="CP101989">
    <property type="protein sequence ID" value="UUI64481.1"/>
    <property type="molecule type" value="Genomic_DNA"/>
</dbReference>
<dbReference type="Proteomes" id="UP001317322">
    <property type="component" value="Chromosome"/>
</dbReference>
<evidence type="ECO:0000313" key="2">
    <source>
        <dbReference type="Proteomes" id="UP001317322"/>
    </source>
</evidence>
<dbReference type="RefSeq" id="WP_227566557.1">
    <property type="nucleotide sequence ID" value="NZ_CP101989.1"/>
</dbReference>
<sequence length="83" mass="9013">MHSIEIRQTGPTSGRLKNSITLELISSERLVAVTIWESGESEVITARIGSADDPSVSLAQLRTVNDVAELLTRVAMTMSEDEV</sequence>